<evidence type="ECO:0000313" key="2">
    <source>
        <dbReference type="Proteomes" id="UP001430804"/>
    </source>
</evidence>
<comment type="caution">
    <text evidence="1">The sequence shown here is derived from an EMBL/GenBank/DDBJ whole genome shotgun (WGS) entry which is preliminary data.</text>
</comment>
<gene>
    <name evidence="1" type="ORF">KY465_07610</name>
</gene>
<dbReference type="Proteomes" id="UP001430804">
    <property type="component" value="Unassembled WGS sequence"/>
</dbReference>
<proteinExistence type="predicted"/>
<organism evidence="1 2">
    <name type="scientific">Pseudohoeflea coraliihabitans</name>
    <dbReference type="NCBI Taxonomy" id="2860393"/>
    <lineage>
        <taxon>Bacteria</taxon>
        <taxon>Pseudomonadati</taxon>
        <taxon>Pseudomonadota</taxon>
        <taxon>Alphaproteobacteria</taxon>
        <taxon>Hyphomicrobiales</taxon>
        <taxon>Rhizobiaceae</taxon>
        <taxon>Pseudohoeflea</taxon>
    </lineage>
</organism>
<reference evidence="1" key="1">
    <citation type="submission" date="2021-07" db="EMBL/GenBank/DDBJ databases">
        <title>Pseudohoeflea marina sp. nov. a polyhydroxyalcanoate-producing bacterium.</title>
        <authorList>
            <person name="Zheng W."/>
            <person name="Yu S."/>
            <person name="Huang Y."/>
        </authorList>
    </citation>
    <scope>NUCLEOTIDE SEQUENCE</scope>
    <source>
        <strain evidence="1">DP4N28-3</strain>
    </source>
</reference>
<evidence type="ECO:0000313" key="1">
    <source>
        <dbReference type="EMBL" id="MBW3097143.1"/>
    </source>
</evidence>
<name>A0ABS6WNA5_9HYPH</name>
<protein>
    <submittedName>
        <fullName evidence="1">Uncharacterized protein</fullName>
    </submittedName>
</protein>
<dbReference type="RefSeq" id="WP_219201076.1">
    <property type="nucleotide sequence ID" value="NZ_JAHWQX010000002.1"/>
</dbReference>
<sequence>MEIEDIVKFSVYNYLESKQGFETLPGFRAAQKKAMLPWIVTNEGHLFGGSMPKRIIYPAVGIEYRPRS</sequence>
<keyword evidence="2" id="KW-1185">Reference proteome</keyword>
<dbReference type="EMBL" id="JAHWQX010000002">
    <property type="protein sequence ID" value="MBW3097143.1"/>
    <property type="molecule type" value="Genomic_DNA"/>
</dbReference>
<accession>A0ABS6WNA5</accession>